<feature type="region of interest" description="Disordered" evidence="1">
    <location>
        <begin position="449"/>
        <end position="620"/>
    </location>
</feature>
<dbReference type="AlphaFoldDB" id="A0A0K2TGL5"/>
<feature type="compositionally biased region" description="Low complexity" evidence="1">
    <location>
        <begin position="767"/>
        <end position="845"/>
    </location>
</feature>
<feature type="compositionally biased region" description="Basic and acidic residues" evidence="1">
    <location>
        <begin position="41"/>
        <end position="58"/>
    </location>
</feature>
<dbReference type="EMBL" id="HACA01007758">
    <property type="protein sequence ID" value="CDW25119.1"/>
    <property type="molecule type" value="Transcribed_RNA"/>
</dbReference>
<organism evidence="2">
    <name type="scientific">Lepeophtheirus salmonis</name>
    <name type="common">Salmon louse</name>
    <name type="synonym">Caligus salmonis</name>
    <dbReference type="NCBI Taxonomy" id="72036"/>
    <lineage>
        <taxon>Eukaryota</taxon>
        <taxon>Metazoa</taxon>
        <taxon>Ecdysozoa</taxon>
        <taxon>Arthropoda</taxon>
        <taxon>Crustacea</taxon>
        <taxon>Multicrustacea</taxon>
        <taxon>Hexanauplia</taxon>
        <taxon>Copepoda</taxon>
        <taxon>Siphonostomatoida</taxon>
        <taxon>Caligidae</taxon>
        <taxon>Lepeophtheirus</taxon>
    </lineage>
</organism>
<feature type="compositionally biased region" description="Polar residues" evidence="1">
    <location>
        <begin position="514"/>
        <end position="533"/>
    </location>
</feature>
<reference evidence="2" key="1">
    <citation type="submission" date="2014-05" db="EMBL/GenBank/DDBJ databases">
        <authorList>
            <person name="Chronopoulou M."/>
        </authorList>
    </citation>
    <scope>NUCLEOTIDE SEQUENCE</scope>
    <source>
        <tissue evidence="2">Whole organism</tissue>
    </source>
</reference>
<feature type="compositionally biased region" description="Pro residues" evidence="1">
    <location>
        <begin position="544"/>
        <end position="557"/>
    </location>
</feature>
<accession>A0A0K2TGL5</accession>
<evidence type="ECO:0000256" key="1">
    <source>
        <dbReference type="SAM" id="MobiDB-lite"/>
    </source>
</evidence>
<feature type="compositionally biased region" description="Basic residues" evidence="1">
    <location>
        <begin position="591"/>
        <end position="603"/>
    </location>
</feature>
<feature type="region of interest" description="Disordered" evidence="1">
    <location>
        <begin position="16"/>
        <end position="74"/>
    </location>
</feature>
<feature type="compositionally biased region" description="Low complexity" evidence="1">
    <location>
        <begin position="876"/>
        <end position="911"/>
    </location>
</feature>
<evidence type="ECO:0000313" key="2">
    <source>
        <dbReference type="EMBL" id="CDW25119.1"/>
    </source>
</evidence>
<dbReference type="OrthoDB" id="10687282at2759"/>
<name>A0A0K2TGL5_LEPSM</name>
<feature type="compositionally biased region" description="Low complexity" evidence="1">
    <location>
        <begin position="707"/>
        <end position="730"/>
    </location>
</feature>
<feature type="region of interest" description="Disordered" evidence="1">
    <location>
        <begin position="943"/>
        <end position="991"/>
    </location>
</feature>
<feature type="compositionally biased region" description="Polar residues" evidence="1">
    <location>
        <begin position="961"/>
        <end position="991"/>
    </location>
</feature>
<sequence>MDNNFFGEIEDFLESFGSPGSNLSPLPPPTPNMNTNTKAALGERLKSRNGAEKRKLEEETTSLGSPGFGEITKNAKLDDSSSELCSEQELPRAPNRSTTLLAQALTEKRPISNPSNNSILDPVSGALTKDDHHLYDDEHIVNKAGPPSRAKGNEEMRNYIKPNPNVNRLLTHLQSNKPGPKKGANKMDLMGPANNLNNNFYNNSESGFPPPLPHSVPFDPQLASPIGSPKDSLEFSPFDPSQQQQLVPPMMMRPNGMYNNPPNKPHPSSRRHMNINNNPLPCFNSGNNSSVVPPTPQQNGIYPQQHDMNWDYSNNSNNTVGANKIMYSQQQPQMRPMMMRQDFNNRPQMNVQFPNEFGINPRGFNASGNSNNVGNNFPPNRGGSNMIPGGSNMYRRMAPYNNVGPYSNNNTPPNMLMHQQYPPENFNNYNVLDEGRIMNNNCPGGDFNTGGGLPLQSQGPHLPSQRMNYGSMIPPPNGSPRMNSPGNVRFDQQQPSQQFEYNGNRFGNRYPEYSLNNPGNATTTNNFQPQRSPYSRPPMQQNSPLPPQLPPPPPPPQQQQNGFPTFLPGEEPFSDSSADLPIMNHSQPQTLHHHHHQAHHPHHPQQPLPPPTQQQQPPLQTDFEYSSWKNDASEIRKSLLDNLQKALGQEDSNTAYIAEQVESEAFKASESIEAYYQRLAEWLAGIFSQQQVQQQPQDDYHQSASVSSNGPTSNNCPNSSSSPSTQNSNSIPDSTNTWTDPPAPDVSSTELIDGVLGLDSSDKGNKKGNNNGSGTDGTANTSANNNSTSGTKSVGSSNSDSSSEVRDNNSGSSVVGNSNSSKSQVHPILSSLLPAPPSSSSSSSKSVVDELFSSSNSSPSLENGASAVVTSDSFQSPLSLSSTFSSTSTTTTTAPISTTTNKRHTSGMGLASSGGGNGSNVNPNPNSNSVTAAPVIAVANTNTTNVVNNPHSVDSGIGSPRSITSSSLYSPKIPQGTSPSLIPNSENSPDK</sequence>
<protein>
    <submittedName>
        <fullName evidence="2">Uncharacterized protein</fullName>
    </submittedName>
</protein>
<feature type="compositionally biased region" description="Low complexity" evidence="1">
    <location>
        <begin position="919"/>
        <end position="930"/>
    </location>
</feature>
<feature type="compositionally biased region" description="Polar residues" evidence="1">
    <location>
        <begin position="480"/>
        <end position="501"/>
    </location>
</feature>
<feature type="region of interest" description="Disordered" evidence="1">
    <location>
        <begin position="693"/>
        <end position="845"/>
    </location>
</feature>
<feature type="region of interest" description="Disordered" evidence="1">
    <location>
        <begin position="876"/>
        <end position="930"/>
    </location>
</feature>
<proteinExistence type="predicted"/>